<dbReference type="EMBL" id="KK107335">
    <property type="protein sequence ID" value="EZA52463.1"/>
    <property type="molecule type" value="Genomic_DNA"/>
</dbReference>
<gene>
    <name evidence="3" type="ORF">X777_02305</name>
    <name evidence="2" type="ORF">X777_08734</name>
</gene>
<dbReference type="OrthoDB" id="406800at2759"/>
<accession>A0A026W8Z8</accession>
<keyword evidence="1" id="KW-1133">Transmembrane helix</keyword>
<evidence type="ECO:0000313" key="4">
    <source>
        <dbReference type="Proteomes" id="UP000053097"/>
    </source>
</evidence>
<organism evidence="2 4">
    <name type="scientific">Ooceraea biroi</name>
    <name type="common">Clonal raider ant</name>
    <name type="synonym">Cerapachys biroi</name>
    <dbReference type="NCBI Taxonomy" id="2015173"/>
    <lineage>
        <taxon>Eukaryota</taxon>
        <taxon>Metazoa</taxon>
        <taxon>Ecdysozoa</taxon>
        <taxon>Arthropoda</taxon>
        <taxon>Hexapoda</taxon>
        <taxon>Insecta</taxon>
        <taxon>Pterygota</taxon>
        <taxon>Neoptera</taxon>
        <taxon>Endopterygota</taxon>
        <taxon>Hymenoptera</taxon>
        <taxon>Apocrita</taxon>
        <taxon>Aculeata</taxon>
        <taxon>Formicoidea</taxon>
        <taxon>Formicidae</taxon>
        <taxon>Dorylinae</taxon>
        <taxon>Ooceraea</taxon>
    </lineage>
</organism>
<evidence type="ECO:0000313" key="2">
    <source>
        <dbReference type="EMBL" id="EZA52463.1"/>
    </source>
</evidence>
<dbReference type="STRING" id="2015173.A0A026W8Z8"/>
<dbReference type="Proteomes" id="UP000053097">
    <property type="component" value="Unassembled WGS sequence"/>
</dbReference>
<dbReference type="EMBL" id="KK107159">
    <property type="protein sequence ID" value="EZA56701.1"/>
    <property type="molecule type" value="Genomic_DNA"/>
</dbReference>
<evidence type="ECO:0000313" key="3">
    <source>
        <dbReference type="EMBL" id="EZA56701.1"/>
    </source>
</evidence>
<proteinExistence type="predicted"/>
<keyword evidence="1" id="KW-0812">Transmembrane</keyword>
<name>A0A026W8Z8_OOCBI</name>
<keyword evidence="4" id="KW-1185">Reference proteome</keyword>
<reference evidence="2 4" key="1">
    <citation type="journal article" date="2014" name="Curr. Biol.">
        <title>The genome of the clonal raider ant Cerapachys biroi.</title>
        <authorList>
            <person name="Oxley P.R."/>
            <person name="Ji L."/>
            <person name="Fetter-Pruneda I."/>
            <person name="McKenzie S.K."/>
            <person name="Li C."/>
            <person name="Hu H."/>
            <person name="Zhang G."/>
            <person name="Kronauer D.J."/>
        </authorList>
    </citation>
    <scope>NUCLEOTIDE SEQUENCE [LARGE SCALE GENOMIC DNA]</scope>
</reference>
<feature type="transmembrane region" description="Helical" evidence="1">
    <location>
        <begin position="47"/>
        <end position="69"/>
    </location>
</feature>
<dbReference type="OMA" id="THRSVPM"/>
<protein>
    <submittedName>
        <fullName evidence="2">Uncharacterized protein</fullName>
    </submittedName>
</protein>
<sequence length="128" mass="14188">MLGSSADATTSRFMHRSTSVSTQGRVVTLQQREILTQLDTPVYQTTATLVLAAGSAFVISSLVILLILYRKKMKTKEPTRTLSMDQHFLAYSQQPVYVISGTEQDEKEKVGAQQTPENIHTLDTIVEA</sequence>
<dbReference type="AlphaFoldDB" id="A0A026W8Z8"/>
<evidence type="ECO:0000256" key="1">
    <source>
        <dbReference type="SAM" id="Phobius"/>
    </source>
</evidence>
<keyword evidence="1" id="KW-0472">Membrane</keyword>